<sequence>MGRAPAGYPHCMPTTDRADLSAIPAQSQEWPGTTRDLDPPADHGEHSWTARGRLTGKRVLVTGGDSGIGRAVAVVCAQEGADVAIAHLPQEEGDAQETIRLVEAAGRRGFAFARDLRTEAANAELAREATRALGGLDVLVCNAAFQMTHDDLEAFPREQVQQTFETNVFSPFWLAHSLAEELSDGGCIIMTTSVQAYAPSEHLLDYASTKAALTNMVVNLAQELGPRGIRVNAVAPGPIWTPLIPATMSPDKVEGFGADTPLGRAGHPVEVASAYVFLASDEASYVSGTVLGVTGGKPVF</sequence>
<dbReference type="EMBL" id="BAAARN010000001">
    <property type="protein sequence ID" value="GAA2735766.1"/>
    <property type="molecule type" value="Genomic_DNA"/>
</dbReference>
<dbReference type="PRINTS" id="PR00081">
    <property type="entry name" value="GDHRDH"/>
</dbReference>
<reference evidence="4 5" key="1">
    <citation type="journal article" date="2019" name="Int. J. Syst. Evol. Microbiol.">
        <title>The Global Catalogue of Microorganisms (GCM) 10K type strain sequencing project: providing services to taxonomists for standard genome sequencing and annotation.</title>
        <authorList>
            <consortium name="The Broad Institute Genomics Platform"/>
            <consortium name="The Broad Institute Genome Sequencing Center for Infectious Disease"/>
            <person name="Wu L."/>
            <person name="Ma J."/>
        </authorList>
    </citation>
    <scope>NUCLEOTIDE SEQUENCE [LARGE SCALE GENOMIC DNA]</scope>
    <source>
        <strain evidence="4 5">JCM 16378</strain>
    </source>
</reference>
<gene>
    <name evidence="4" type="ORF">GCM10009867_18860</name>
</gene>
<dbReference type="PRINTS" id="PR00080">
    <property type="entry name" value="SDRFAMILY"/>
</dbReference>
<dbReference type="PANTHER" id="PTHR48107">
    <property type="entry name" value="NADPH-DEPENDENT ALDEHYDE REDUCTASE-LIKE PROTEIN, CHLOROPLASTIC-RELATED"/>
    <property type="match status" value="1"/>
</dbReference>
<dbReference type="InterPro" id="IPR036291">
    <property type="entry name" value="NAD(P)-bd_dom_sf"/>
</dbReference>
<protein>
    <submittedName>
        <fullName evidence="4">SDR family oxidoreductase</fullName>
    </submittedName>
</protein>
<dbReference type="SUPFAM" id="SSF51735">
    <property type="entry name" value="NAD(P)-binding Rossmann-fold domains"/>
    <property type="match status" value="1"/>
</dbReference>
<feature type="compositionally biased region" description="Basic and acidic residues" evidence="3">
    <location>
        <begin position="35"/>
        <end position="48"/>
    </location>
</feature>
<feature type="region of interest" description="Disordered" evidence="3">
    <location>
        <begin position="1"/>
        <end position="20"/>
    </location>
</feature>
<feature type="region of interest" description="Disordered" evidence="3">
    <location>
        <begin position="27"/>
        <end position="48"/>
    </location>
</feature>
<evidence type="ECO:0000313" key="5">
    <source>
        <dbReference type="Proteomes" id="UP001501326"/>
    </source>
</evidence>
<keyword evidence="5" id="KW-1185">Reference proteome</keyword>
<dbReference type="InterPro" id="IPR020904">
    <property type="entry name" value="Sc_DH/Rdtase_CS"/>
</dbReference>
<dbReference type="Gene3D" id="3.40.50.720">
    <property type="entry name" value="NAD(P)-binding Rossmann-like Domain"/>
    <property type="match status" value="1"/>
</dbReference>
<proteinExistence type="inferred from homology"/>
<dbReference type="Pfam" id="PF13561">
    <property type="entry name" value="adh_short_C2"/>
    <property type="match status" value="1"/>
</dbReference>
<evidence type="ECO:0000313" key="4">
    <source>
        <dbReference type="EMBL" id="GAA2735766.1"/>
    </source>
</evidence>
<evidence type="ECO:0000256" key="2">
    <source>
        <dbReference type="ARBA" id="ARBA00023002"/>
    </source>
</evidence>
<dbReference type="PANTHER" id="PTHR48107:SF16">
    <property type="entry name" value="NADPH-DEPENDENT ALDEHYDE REDUCTASE 1, CHLOROPLASTIC"/>
    <property type="match status" value="1"/>
</dbReference>
<dbReference type="PROSITE" id="PS00061">
    <property type="entry name" value="ADH_SHORT"/>
    <property type="match status" value="1"/>
</dbReference>
<name>A0ABN3UMX1_9MICO</name>
<comment type="caution">
    <text evidence="4">The sequence shown here is derived from an EMBL/GenBank/DDBJ whole genome shotgun (WGS) entry which is preliminary data.</text>
</comment>
<evidence type="ECO:0000256" key="1">
    <source>
        <dbReference type="ARBA" id="ARBA00006484"/>
    </source>
</evidence>
<dbReference type="Proteomes" id="UP001501326">
    <property type="component" value="Unassembled WGS sequence"/>
</dbReference>
<keyword evidence="2" id="KW-0560">Oxidoreductase</keyword>
<evidence type="ECO:0000256" key="3">
    <source>
        <dbReference type="SAM" id="MobiDB-lite"/>
    </source>
</evidence>
<dbReference type="InterPro" id="IPR002347">
    <property type="entry name" value="SDR_fam"/>
</dbReference>
<organism evidence="4 5">
    <name type="scientific">Pedococcus aerophilus</name>
    <dbReference type="NCBI Taxonomy" id="436356"/>
    <lineage>
        <taxon>Bacteria</taxon>
        <taxon>Bacillati</taxon>
        <taxon>Actinomycetota</taxon>
        <taxon>Actinomycetes</taxon>
        <taxon>Micrococcales</taxon>
        <taxon>Intrasporangiaceae</taxon>
        <taxon>Pedococcus</taxon>
    </lineage>
</organism>
<comment type="similarity">
    <text evidence="1">Belongs to the short-chain dehydrogenases/reductases (SDR) family.</text>
</comment>
<accession>A0ABN3UMX1</accession>